<evidence type="ECO:0000313" key="3">
    <source>
        <dbReference type="Proteomes" id="UP000324383"/>
    </source>
</evidence>
<proteinExistence type="predicted"/>
<evidence type="ECO:0000256" key="1">
    <source>
        <dbReference type="SAM" id="MobiDB-lite"/>
    </source>
</evidence>
<dbReference type="EMBL" id="VKLW01000027">
    <property type="protein sequence ID" value="TYK32611.1"/>
    <property type="molecule type" value="Genomic_DNA"/>
</dbReference>
<dbReference type="AlphaFoldDB" id="A0A5D3EAI8"/>
<organism evidence="2 3">
    <name type="scientific">Bacteroides pyogenes</name>
    <dbReference type="NCBI Taxonomy" id="310300"/>
    <lineage>
        <taxon>Bacteria</taxon>
        <taxon>Pseudomonadati</taxon>
        <taxon>Bacteroidota</taxon>
        <taxon>Bacteroidia</taxon>
        <taxon>Bacteroidales</taxon>
        <taxon>Bacteroidaceae</taxon>
        <taxon>Bacteroides</taxon>
    </lineage>
</organism>
<accession>A0A5D3EAI8</accession>
<protein>
    <submittedName>
        <fullName evidence="2">Uncharacterized protein</fullName>
    </submittedName>
</protein>
<dbReference type="RefSeq" id="WP_148727664.1">
    <property type="nucleotide sequence ID" value="NZ_CP197398.1"/>
</dbReference>
<feature type="region of interest" description="Disordered" evidence="1">
    <location>
        <begin position="1"/>
        <end position="33"/>
    </location>
</feature>
<name>A0A5D3EAI8_9BACE</name>
<evidence type="ECO:0000313" key="2">
    <source>
        <dbReference type="EMBL" id="TYK32611.1"/>
    </source>
</evidence>
<comment type="caution">
    <text evidence="2">The sequence shown here is derived from an EMBL/GenBank/DDBJ whole genome shotgun (WGS) entry which is preliminary data.</text>
</comment>
<gene>
    <name evidence="2" type="ORF">FNJ60_11465</name>
</gene>
<dbReference type="Proteomes" id="UP000324383">
    <property type="component" value="Unassembled WGS sequence"/>
</dbReference>
<keyword evidence="3" id="KW-1185">Reference proteome</keyword>
<sequence>MYKRKRTRPSAEEPGGYSPEYGVADFQSQPKESDTLIAPGLSRAERREAFEDEATKGRSLQQKQM</sequence>
<reference evidence="2 3" key="1">
    <citation type="submission" date="2019-07" db="EMBL/GenBank/DDBJ databases">
        <title>Draft Genome Sequences of Bacteroides pyogenes Strains Isolated from the Uterus Holstein Dairy Cows with Metritis.</title>
        <authorList>
            <person name="Cunha F."/>
            <person name="Galvao K.N."/>
            <person name="Jeon S.J."/>
            <person name="Jeong K.C."/>
        </authorList>
    </citation>
    <scope>NUCLEOTIDE SEQUENCE [LARGE SCALE GENOMIC DNA]</scope>
    <source>
        <strain evidence="2 3">KG-31</strain>
    </source>
</reference>